<keyword evidence="4" id="KW-1185">Reference proteome</keyword>
<dbReference type="STRING" id="52904.ENSSMAP00000009881"/>
<dbReference type="InterPro" id="IPR026134">
    <property type="entry name" value="MDFI/MDFIC"/>
</dbReference>
<evidence type="ECO:0000313" key="3">
    <source>
        <dbReference type="EMBL" id="AWP03073.1"/>
    </source>
</evidence>
<name>A0A2U9BGC0_SCOMX</name>
<feature type="compositionally biased region" description="Polar residues" evidence="2">
    <location>
        <begin position="145"/>
        <end position="160"/>
    </location>
</feature>
<reference evidence="3 4" key="1">
    <citation type="submission" date="2017-12" db="EMBL/GenBank/DDBJ databases">
        <title>Integrating genomic resources of turbot (Scophthalmus maximus) in depth evaluation of genetic and physical mapping variation across individuals.</title>
        <authorList>
            <person name="Martinez P."/>
        </authorList>
    </citation>
    <scope>NUCLEOTIDE SEQUENCE [LARGE SCALE GENOMIC DNA]</scope>
</reference>
<dbReference type="EMBL" id="CP026248">
    <property type="protein sequence ID" value="AWP03073.1"/>
    <property type="molecule type" value="Genomic_DNA"/>
</dbReference>
<comment type="similarity">
    <text evidence="1">Belongs to the MDFI family.</text>
</comment>
<feature type="compositionally biased region" description="Polar residues" evidence="2">
    <location>
        <begin position="72"/>
        <end position="96"/>
    </location>
</feature>
<gene>
    <name evidence="3" type="ORF">SMAX5B_014319</name>
</gene>
<evidence type="ECO:0000256" key="2">
    <source>
        <dbReference type="SAM" id="MobiDB-lite"/>
    </source>
</evidence>
<feature type="compositionally biased region" description="Low complexity" evidence="2">
    <location>
        <begin position="285"/>
        <end position="301"/>
    </location>
</feature>
<dbReference type="Pfam" id="PF15316">
    <property type="entry name" value="MDFI"/>
    <property type="match status" value="1"/>
</dbReference>
<sequence>MGCLVVAPGAVRSDVPEQWGSLFTSALQRWLQPGRATCSFSAGPQRPGKPLSPQKPKPNKEQVYEQLERVKQNLSNTKSDPGAQTDTEPPHSTSPRFSVKARLFQAHPLAPPPPATRARPRSMDEERSAPAIAPEPPDDGDPSLPVQQPGSCTTSTTERANSCPKPKPFPSEDVAHTYTEPLILRSNGTPERLLGNDGDNCNSNNSHSELGTPSKSITSQPAARSTPIQPCRTQPGSHLRNGTKQHSHTHSPHTHCPHHTNTPHTHGLHSNGVKNGGPHAHPKLGSLPRGGSSTSSSSSAGPKHTKKLQSNPSITSQSSKRSKSSSKSNSSQIPTEAQDDCCVHCILACLFCEFLTLCNIMLDCATCGSCAGDDACFCCCCASEECGDCDLPCDMDCGIIDACCESADCLEICMECCSLCFSS</sequence>
<feature type="compositionally biased region" description="Low complexity" evidence="2">
    <location>
        <begin position="313"/>
        <end position="331"/>
    </location>
</feature>
<organism evidence="3 4">
    <name type="scientific">Scophthalmus maximus</name>
    <name type="common">Turbot</name>
    <name type="synonym">Psetta maxima</name>
    <dbReference type="NCBI Taxonomy" id="52904"/>
    <lineage>
        <taxon>Eukaryota</taxon>
        <taxon>Metazoa</taxon>
        <taxon>Chordata</taxon>
        <taxon>Craniata</taxon>
        <taxon>Vertebrata</taxon>
        <taxon>Euteleostomi</taxon>
        <taxon>Actinopterygii</taxon>
        <taxon>Neopterygii</taxon>
        <taxon>Teleostei</taxon>
        <taxon>Neoteleostei</taxon>
        <taxon>Acanthomorphata</taxon>
        <taxon>Carangaria</taxon>
        <taxon>Pleuronectiformes</taxon>
        <taxon>Pleuronectoidei</taxon>
        <taxon>Scophthalmidae</taxon>
        <taxon>Scophthalmus</taxon>
    </lineage>
</organism>
<accession>A0A2U9BGC0</accession>
<feature type="compositionally biased region" description="Polar residues" evidence="2">
    <location>
        <begin position="207"/>
        <end position="240"/>
    </location>
</feature>
<protein>
    <submittedName>
        <fullName evidence="3">Putative myoD family inhibitor domain-containing protein-like</fullName>
    </submittedName>
</protein>
<proteinExistence type="inferred from homology"/>
<feature type="compositionally biased region" description="Basic residues" evidence="2">
    <location>
        <begin position="241"/>
        <end position="258"/>
    </location>
</feature>
<feature type="compositionally biased region" description="Low complexity" evidence="2">
    <location>
        <begin position="193"/>
        <end position="206"/>
    </location>
</feature>
<evidence type="ECO:0000313" key="4">
    <source>
        <dbReference type="Proteomes" id="UP000246464"/>
    </source>
</evidence>
<feature type="region of interest" description="Disordered" evidence="2">
    <location>
        <begin position="37"/>
        <end position="334"/>
    </location>
</feature>
<dbReference type="PANTHER" id="PTHR15304:SF1">
    <property type="entry name" value="MYOD FAMILY INHIBITOR"/>
    <property type="match status" value="1"/>
</dbReference>
<evidence type="ECO:0000256" key="1">
    <source>
        <dbReference type="ARBA" id="ARBA00025778"/>
    </source>
</evidence>
<dbReference type="PANTHER" id="PTHR15304">
    <property type="entry name" value="MYOD FAMILY INHIBITOR"/>
    <property type="match status" value="1"/>
</dbReference>
<dbReference type="GO" id="GO:0010468">
    <property type="term" value="P:regulation of gene expression"/>
    <property type="evidence" value="ECO:0007669"/>
    <property type="project" value="UniProtKB-ARBA"/>
</dbReference>
<dbReference type="Proteomes" id="UP000246464">
    <property type="component" value="Chromosome 6"/>
</dbReference>
<feature type="compositionally biased region" description="Basic and acidic residues" evidence="2">
    <location>
        <begin position="58"/>
        <end position="71"/>
    </location>
</feature>
<dbReference type="AlphaFoldDB" id="A0A2U9BGC0"/>